<dbReference type="AlphaFoldDB" id="A0A6L6HQ19"/>
<organism evidence="11 12">
    <name type="scientific">Paracoccus lichenicola</name>
    <dbReference type="NCBI Taxonomy" id="2665644"/>
    <lineage>
        <taxon>Bacteria</taxon>
        <taxon>Pseudomonadati</taxon>
        <taxon>Pseudomonadota</taxon>
        <taxon>Alphaproteobacteria</taxon>
        <taxon>Rhodobacterales</taxon>
        <taxon>Paracoccaceae</taxon>
        <taxon>Paracoccus</taxon>
    </lineage>
</organism>
<evidence type="ECO:0000313" key="12">
    <source>
        <dbReference type="Proteomes" id="UP000481417"/>
    </source>
</evidence>
<dbReference type="PANTHER" id="PTHR35011">
    <property type="entry name" value="2,3-DIKETO-L-GULONATE TRAP TRANSPORTER SMALL PERMEASE PROTEIN YIAM"/>
    <property type="match status" value="1"/>
</dbReference>
<accession>A0A6L6HQ19</accession>
<dbReference type="EMBL" id="WMBT01000003">
    <property type="protein sequence ID" value="MTE00293.1"/>
    <property type="molecule type" value="Genomic_DNA"/>
</dbReference>
<dbReference type="Pfam" id="PF04290">
    <property type="entry name" value="DctQ"/>
    <property type="match status" value="1"/>
</dbReference>
<dbReference type="GO" id="GO:0015740">
    <property type="term" value="P:C4-dicarboxylate transport"/>
    <property type="evidence" value="ECO:0007669"/>
    <property type="project" value="TreeGrafter"/>
</dbReference>
<keyword evidence="6 9" id="KW-1133">Transmembrane helix</keyword>
<comment type="caution">
    <text evidence="11">The sequence shown here is derived from an EMBL/GenBank/DDBJ whole genome shotgun (WGS) entry which is preliminary data.</text>
</comment>
<evidence type="ECO:0000256" key="5">
    <source>
        <dbReference type="ARBA" id="ARBA00022692"/>
    </source>
</evidence>
<feature type="transmembrane region" description="Helical" evidence="9">
    <location>
        <begin position="145"/>
        <end position="171"/>
    </location>
</feature>
<feature type="transmembrane region" description="Helical" evidence="9">
    <location>
        <begin position="105"/>
        <end position="125"/>
    </location>
</feature>
<dbReference type="PANTHER" id="PTHR35011:SF10">
    <property type="entry name" value="TRAP TRANSPORTER SMALL PERMEASE PROTEIN"/>
    <property type="match status" value="1"/>
</dbReference>
<comment type="function">
    <text evidence="9">Part of the tripartite ATP-independent periplasmic (TRAP) transport system.</text>
</comment>
<comment type="subcellular location">
    <subcellularLocation>
        <location evidence="1 9">Cell inner membrane</location>
        <topology evidence="1 9">Multi-pass membrane protein</topology>
    </subcellularLocation>
</comment>
<feature type="domain" description="Tripartite ATP-independent periplasmic transporters DctQ component" evidence="10">
    <location>
        <begin position="40"/>
        <end position="170"/>
    </location>
</feature>
<proteinExistence type="inferred from homology"/>
<comment type="similarity">
    <text evidence="8 9">Belongs to the TRAP transporter small permease family.</text>
</comment>
<evidence type="ECO:0000256" key="9">
    <source>
        <dbReference type="RuleBase" id="RU369079"/>
    </source>
</evidence>
<evidence type="ECO:0000313" key="11">
    <source>
        <dbReference type="EMBL" id="MTE00293.1"/>
    </source>
</evidence>
<dbReference type="GO" id="GO:0005886">
    <property type="term" value="C:plasma membrane"/>
    <property type="evidence" value="ECO:0007669"/>
    <property type="project" value="UniProtKB-SubCell"/>
</dbReference>
<sequence length="185" mass="20028">MRGRCPLTPFGKATMRKTGQFIYWVNRLLLVIGGVSVTLMMLHITADVAGRFLFNAPLAGTITIVSHYYMIFAVFLPIALAEEENAHISVEVFTERFSPAVQHHISGLTLMVSCAMTGVMAMRTWGEAVAQAIGNASVVQGAKAIVVWPTYFALPVGFGLMTIVLAFKIVLYLTASTARISATGE</sequence>
<evidence type="ECO:0000256" key="3">
    <source>
        <dbReference type="ARBA" id="ARBA00022475"/>
    </source>
</evidence>
<gene>
    <name evidence="11" type="ORF">GIY56_08340</name>
</gene>
<dbReference type="InterPro" id="IPR055348">
    <property type="entry name" value="DctQ"/>
</dbReference>
<evidence type="ECO:0000259" key="10">
    <source>
        <dbReference type="Pfam" id="PF04290"/>
    </source>
</evidence>
<comment type="subunit">
    <text evidence="9">The complex comprises the extracytoplasmic solute receptor protein and the two transmembrane proteins.</text>
</comment>
<feature type="transmembrane region" description="Helical" evidence="9">
    <location>
        <begin position="21"/>
        <end position="46"/>
    </location>
</feature>
<name>A0A6L6HQ19_9RHOB</name>
<feature type="transmembrane region" description="Helical" evidence="9">
    <location>
        <begin position="58"/>
        <end position="80"/>
    </location>
</feature>
<keyword evidence="4 9" id="KW-0997">Cell inner membrane</keyword>
<evidence type="ECO:0000256" key="4">
    <source>
        <dbReference type="ARBA" id="ARBA00022519"/>
    </source>
</evidence>
<dbReference type="Proteomes" id="UP000481417">
    <property type="component" value="Unassembled WGS sequence"/>
</dbReference>
<dbReference type="InterPro" id="IPR007387">
    <property type="entry name" value="TRAP_DctQ"/>
</dbReference>
<dbReference type="GO" id="GO:0022857">
    <property type="term" value="F:transmembrane transporter activity"/>
    <property type="evidence" value="ECO:0007669"/>
    <property type="project" value="UniProtKB-UniRule"/>
</dbReference>
<evidence type="ECO:0000256" key="6">
    <source>
        <dbReference type="ARBA" id="ARBA00022989"/>
    </source>
</evidence>
<keyword evidence="2 9" id="KW-0813">Transport</keyword>
<reference evidence="11 12" key="1">
    <citation type="submission" date="2019-11" db="EMBL/GenBank/DDBJ databases">
        <authorList>
            <person name="Lang L."/>
        </authorList>
    </citation>
    <scope>NUCLEOTIDE SEQUENCE [LARGE SCALE GENOMIC DNA]</scope>
    <source>
        <strain evidence="11 12">YIM 132242</strain>
    </source>
</reference>
<evidence type="ECO:0000256" key="7">
    <source>
        <dbReference type="ARBA" id="ARBA00023136"/>
    </source>
</evidence>
<evidence type="ECO:0000256" key="8">
    <source>
        <dbReference type="ARBA" id="ARBA00038436"/>
    </source>
</evidence>
<keyword evidence="7 9" id="KW-0472">Membrane</keyword>
<keyword evidence="3" id="KW-1003">Cell membrane</keyword>
<protein>
    <recommendedName>
        <fullName evidence="9">TRAP transporter small permease protein</fullName>
    </recommendedName>
</protein>
<evidence type="ECO:0000256" key="2">
    <source>
        <dbReference type="ARBA" id="ARBA00022448"/>
    </source>
</evidence>
<keyword evidence="12" id="KW-1185">Reference proteome</keyword>
<keyword evidence="5 9" id="KW-0812">Transmembrane</keyword>
<evidence type="ECO:0000256" key="1">
    <source>
        <dbReference type="ARBA" id="ARBA00004429"/>
    </source>
</evidence>